<evidence type="ECO:0000313" key="2">
    <source>
        <dbReference type="Proteomes" id="UP001374952"/>
    </source>
</evidence>
<sequence>AEIDHIPQDVLTLCCNSIKFYPGKAAIKTGRDRALEKPLLDKTNVECAPYQLITEKAHLELAHKNIGKPLVI</sequence>
<protein>
    <submittedName>
        <fullName evidence="1">5-(Carboxyamino)imidazole ribonucleotide synthase</fullName>
    </submittedName>
</protein>
<proteinExistence type="predicted"/>
<dbReference type="Proteomes" id="UP001374952">
    <property type="component" value="Unassembled WGS sequence"/>
</dbReference>
<accession>A0ACC6RA58</accession>
<evidence type="ECO:0000313" key="1">
    <source>
        <dbReference type="EMBL" id="MEL0606587.1"/>
    </source>
</evidence>
<gene>
    <name evidence="1" type="ORF">V6250_20885</name>
</gene>
<comment type="caution">
    <text evidence="1">The sequence shown here is derived from an EMBL/GenBank/DDBJ whole genome shotgun (WGS) entry which is preliminary data.</text>
</comment>
<dbReference type="EMBL" id="JBAKAX010000250">
    <property type="protein sequence ID" value="MEL0606587.1"/>
    <property type="molecule type" value="Genomic_DNA"/>
</dbReference>
<keyword evidence="2" id="KW-1185">Reference proteome</keyword>
<name>A0ACC6RA58_9GAMM</name>
<organism evidence="1 2">
    <name type="scientific">Pseudoalteromonas undina</name>
    <dbReference type="NCBI Taxonomy" id="43660"/>
    <lineage>
        <taxon>Bacteria</taxon>
        <taxon>Pseudomonadati</taxon>
        <taxon>Pseudomonadota</taxon>
        <taxon>Gammaproteobacteria</taxon>
        <taxon>Alteromonadales</taxon>
        <taxon>Pseudoalteromonadaceae</taxon>
        <taxon>Pseudoalteromonas</taxon>
    </lineage>
</organism>
<feature type="non-terminal residue" evidence="1">
    <location>
        <position position="72"/>
    </location>
</feature>
<reference evidence="1" key="1">
    <citation type="submission" date="2024-02" db="EMBL/GenBank/DDBJ databases">
        <title>Bacteria isolated from the canopy kelp, Nereocystis luetkeana.</title>
        <authorList>
            <person name="Pfister C.A."/>
            <person name="Younker I.T."/>
            <person name="Light S.H."/>
        </authorList>
    </citation>
    <scope>NUCLEOTIDE SEQUENCE</scope>
    <source>
        <strain evidence="1">TN.2.01</strain>
    </source>
</reference>
<feature type="non-terminal residue" evidence="1">
    <location>
        <position position="1"/>
    </location>
</feature>